<organism evidence="1 2">
    <name type="scientific">Paenibacillus protaetiae</name>
    <dbReference type="NCBI Taxonomy" id="2509456"/>
    <lineage>
        <taxon>Bacteria</taxon>
        <taxon>Bacillati</taxon>
        <taxon>Bacillota</taxon>
        <taxon>Bacilli</taxon>
        <taxon>Bacillales</taxon>
        <taxon>Paenibacillaceae</taxon>
        <taxon>Paenibacillus</taxon>
    </lineage>
</organism>
<dbReference type="InterPro" id="IPR029044">
    <property type="entry name" value="Nucleotide-diphossugar_trans"/>
</dbReference>
<name>A0A4P6EQD6_9BACL</name>
<dbReference type="OrthoDB" id="186344at2"/>
<proteinExistence type="predicted"/>
<evidence type="ECO:0000313" key="2">
    <source>
        <dbReference type="Proteomes" id="UP000293568"/>
    </source>
</evidence>
<protein>
    <recommendedName>
        <fullName evidence="3">Glycosyl transferase</fullName>
    </recommendedName>
</protein>
<dbReference type="Proteomes" id="UP000293568">
    <property type="component" value="Chromosome"/>
</dbReference>
<keyword evidence="2" id="KW-1185">Reference proteome</keyword>
<evidence type="ECO:0008006" key="3">
    <source>
        <dbReference type="Google" id="ProtNLM"/>
    </source>
</evidence>
<reference evidence="1 2" key="1">
    <citation type="submission" date="2019-01" db="EMBL/GenBank/DDBJ databases">
        <title>Genome sequencing of strain FW100M-2.</title>
        <authorList>
            <person name="Heo J."/>
            <person name="Kim S.-J."/>
            <person name="Kim J.-S."/>
            <person name="Hong S.-B."/>
            <person name="Kwon S.-W."/>
        </authorList>
    </citation>
    <scope>NUCLEOTIDE SEQUENCE [LARGE SCALE GENOMIC DNA]</scope>
    <source>
        <strain evidence="1 2">FW100M-2</strain>
    </source>
</reference>
<dbReference type="SUPFAM" id="SSF53448">
    <property type="entry name" value="Nucleotide-diphospho-sugar transferases"/>
    <property type="match status" value="1"/>
</dbReference>
<dbReference type="EMBL" id="CP035492">
    <property type="protein sequence ID" value="QAY65044.1"/>
    <property type="molecule type" value="Genomic_DNA"/>
</dbReference>
<dbReference type="Gene3D" id="3.90.550.10">
    <property type="entry name" value="Spore Coat Polysaccharide Biosynthesis Protein SpsA, Chain A"/>
    <property type="match status" value="1"/>
</dbReference>
<dbReference type="AlphaFoldDB" id="A0A4P6EQD6"/>
<dbReference type="KEGG" id="pprt:ET464_00215"/>
<gene>
    <name evidence="1" type="ORF">ET464_00215</name>
</gene>
<sequence length="346" mass="40584">MPHLPSVRRTFNIAATSDELVVCSVTSASNLHRAKVMARSVKRFEPNAKIVICLVEESMHPQTYTPYVDHWTLAKDLNIPNFHRNMFKYNINEGTTSMKAATVKYAMNLYPQHSLFLYLDTDMRVYYPFTELKELMKQQPIWLTPHILNQSRHLDSYLHHGIFNSGILGLTRSEQTYEFLEWWDRKLYEACYFDDKLFADQGWLDFAPLYFDAQILRHPGYNMAAWNVGETGRDITHSDNGYYYIYDKPLVVFHYSGLHWGNLQNNMKRVYPDGNNLLYGMLDSYFAELDEMGKDAVSSIPWSYDRYYSGETIKQEIKDRFKQNPDAIANIGNPFQLSNEFFKNRA</sequence>
<accession>A0A4P6EQD6</accession>
<evidence type="ECO:0000313" key="1">
    <source>
        <dbReference type="EMBL" id="QAY65044.1"/>
    </source>
</evidence>